<feature type="compositionally biased region" description="Pro residues" evidence="1">
    <location>
        <begin position="127"/>
        <end position="137"/>
    </location>
</feature>
<evidence type="ECO:0000256" key="2">
    <source>
        <dbReference type="SAM" id="SignalP"/>
    </source>
</evidence>
<keyword evidence="2" id="KW-0732">Signal</keyword>
<comment type="caution">
    <text evidence="3">The sequence shown here is derived from an EMBL/GenBank/DDBJ whole genome shotgun (WGS) entry which is preliminary data.</text>
</comment>
<feature type="region of interest" description="Disordered" evidence="1">
    <location>
        <begin position="17"/>
        <end position="65"/>
    </location>
</feature>
<name>A0A8X7NAN9_9BASI</name>
<feature type="region of interest" description="Disordered" evidence="1">
    <location>
        <begin position="1005"/>
        <end position="1076"/>
    </location>
</feature>
<feature type="chain" id="PRO_5036467221" evidence="2">
    <location>
        <begin position="19"/>
        <end position="1581"/>
    </location>
</feature>
<keyword evidence="4" id="KW-1185">Reference proteome</keyword>
<feature type="region of interest" description="Disordered" evidence="1">
    <location>
        <begin position="904"/>
        <end position="949"/>
    </location>
</feature>
<evidence type="ECO:0000313" key="4">
    <source>
        <dbReference type="Proteomes" id="UP000078113"/>
    </source>
</evidence>
<reference evidence="3" key="2">
    <citation type="journal article" date="2019" name="IMA Fungus">
        <title>Genome sequencing and comparison of five Tilletia species to identify candidate genes for the detection of regulated species infecting wheat.</title>
        <authorList>
            <person name="Nguyen H.D.T."/>
            <person name="Sultana T."/>
            <person name="Kesanakurti P."/>
            <person name="Hambleton S."/>
        </authorList>
    </citation>
    <scope>NUCLEOTIDE SEQUENCE</scope>
    <source>
        <strain evidence="3">DAOMC 236422</strain>
    </source>
</reference>
<feature type="compositionally biased region" description="Low complexity" evidence="1">
    <location>
        <begin position="262"/>
        <end position="285"/>
    </location>
</feature>
<dbReference type="Proteomes" id="UP000078113">
    <property type="component" value="Unassembled WGS sequence"/>
</dbReference>
<dbReference type="EMBL" id="LWDG02000142">
    <property type="protein sequence ID" value="KAE8268570.1"/>
    <property type="molecule type" value="Genomic_DNA"/>
</dbReference>
<feature type="compositionally biased region" description="Polar residues" evidence="1">
    <location>
        <begin position="203"/>
        <end position="212"/>
    </location>
</feature>
<protein>
    <submittedName>
        <fullName evidence="3">Uncharacterized protein</fullName>
    </submittedName>
</protein>
<feature type="compositionally biased region" description="Polar residues" evidence="1">
    <location>
        <begin position="1030"/>
        <end position="1041"/>
    </location>
</feature>
<proteinExistence type="predicted"/>
<accession>A0A8X7NAN9</accession>
<feature type="compositionally biased region" description="Low complexity" evidence="1">
    <location>
        <begin position="38"/>
        <end position="65"/>
    </location>
</feature>
<evidence type="ECO:0000256" key="1">
    <source>
        <dbReference type="SAM" id="MobiDB-lite"/>
    </source>
</evidence>
<evidence type="ECO:0000313" key="3">
    <source>
        <dbReference type="EMBL" id="KAE8268570.1"/>
    </source>
</evidence>
<feature type="compositionally biased region" description="Low complexity" evidence="1">
    <location>
        <begin position="77"/>
        <end position="112"/>
    </location>
</feature>
<feature type="compositionally biased region" description="Low complexity" evidence="1">
    <location>
        <begin position="1012"/>
        <end position="1025"/>
    </location>
</feature>
<feature type="region of interest" description="Disordered" evidence="1">
    <location>
        <begin position="1297"/>
        <end position="1412"/>
    </location>
</feature>
<reference evidence="3" key="1">
    <citation type="submission" date="2016-04" db="EMBL/GenBank/DDBJ databases">
        <authorList>
            <person name="Nguyen H.D."/>
            <person name="Samba Siva P."/>
            <person name="Cullis J."/>
            <person name="Levesque C.A."/>
            <person name="Hambleton S."/>
        </authorList>
    </citation>
    <scope>NUCLEOTIDE SEQUENCE</scope>
    <source>
        <strain evidence="3">DAOMC 236422</strain>
    </source>
</reference>
<feature type="compositionally biased region" description="Low complexity" evidence="1">
    <location>
        <begin position="240"/>
        <end position="254"/>
    </location>
</feature>
<organism evidence="3 4">
    <name type="scientific">Tilletia walkeri</name>
    <dbReference type="NCBI Taxonomy" id="117179"/>
    <lineage>
        <taxon>Eukaryota</taxon>
        <taxon>Fungi</taxon>
        <taxon>Dikarya</taxon>
        <taxon>Basidiomycota</taxon>
        <taxon>Ustilaginomycotina</taxon>
        <taxon>Exobasidiomycetes</taxon>
        <taxon>Tilletiales</taxon>
        <taxon>Tilletiaceae</taxon>
        <taxon>Tilletia</taxon>
    </lineage>
</organism>
<feature type="region of interest" description="Disordered" evidence="1">
    <location>
        <begin position="77"/>
        <end position="214"/>
    </location>
</feature>
<feature type="compositionally biased region" description="Pro residues" evidence="1">
    <location>
        <begin position="177"/>
        <end position="199"/>
    </location>
</feature>
<feature type="compositionally biased region" description="Basic and acidic residues" evidence="1">
    <location>
        <begin position="296"/>
        <end position="314"/>
    </location>
</feature>
<feature type="signal peptide" evidence="2">
    <location>
        <begin position="1"/>
        <end position="18"/>
    </location>
</feature>
<feature type="compositionally biased region" description="Pro residues" evidence="1">
    <location>
        <begin position="1340"/>
        <end position="1350"/>
    </location>
</feature>
<gene>
    <name evidence="3" type="ORF">A4X09_0g3773</name>
</gene>
<feature type="region of interest" description="Disordered" evidence="1">
    <location>
        <begin position="240"/>
        <end position="331"/>
    </location>
</feature>
<feature type="compositionally biased region" description="Gly residues" evidence="1">
    <location>
        <begin position="1063"/>
        <end position="1076"/>
    </location>
</feature>
<sequence length="1581" mass="164587">MSNALLALLYSSASSASASSSSAPATPPVQAEQQQQLPAPSNSITATSSTTAPVEASQPASASISASNSLLALLTPPAVPATTPAQQVAPPQSSSATTNPAPPSSSSAAPFSLLDALNKPSRSSASPQPPGPPPPFPLQLQQQQQPPPPPSSAPPTANSLLAALFNPTIGGSSTTPRTPPTPSPAPPPAPQNVPVPAPPSQMDFLTSLQTPSPAVIAQDAEKKILDQGVPPLLQAILTPSRESPAPVPSSSSAESKAKVPDAPEAVSAPAQPAQPALTPIPTAQPKVAAPTTVEPAKAKEGPVSSPEDKKKDIPKSNLRAYVQPKSSRDRLPVQRAMHTIMKLVSTMGTSFSDPRTAGLTLFPPIEKQTKFHIDLTRLQPAGIDTLFHEPLQATGIALFPQAQAQAQAQASGGGGGSAKNFVTTLPSPIPSTSGGLRELGSRNAGAIVLYTLSRARIRVVHRETGARAMLSPPPTSSFALSPTAKVIRLVSGYSGNTSLLVVAAIIQDGLRVEEGGSSRGKVEYYLCGWGLNFHFGRVLGEGEGAAPDTEVRTLVFASLPATIEIDQDVSKSLAQFPPPALVWEADAPKGVSVGAYGSLLLRTAGQDAQLWRVDIERCECRTGFALEVLQKGKGAARLGPAGSHSVFAPEARSNAPVLANCRGGDDEVEIAYLSATASAMVTGRLKSKLSGPISFFAALPGVEGQRGAVAIVGLERNTRILIIRLASSSAISKSSEFELLASWVFDAPPTGSNAPESSSAGNILSFEAEHTQTLVLAQPDRTSIFVLPLEWVLRDGSASDVVPSLRWTECVVPEPIVDFVLDAVPALDDDTVELALTASYAGGVHIVKIPTGVLKRRAVVSAGAKSLKEEGDKPVEAEADSVDKIAEQLSRTAIVSDSSAVAAGMEKAGATEPDAAVSGEQSEARQADAPAALAVSSTEAPGSEADQTKPVAGNDAALAAPSATAVSPALAEKDIASSGVPASVATVPQAPASSVPLTVLVAPTPQRVGSPAKGRAAKVAAAESGKAGRDSNSSRSRTGSQVKKDDATSATAKTSAPMPLNGSGAGAGSNGTSNGNGVGNVDLGPIMSLLKQQVGQVLLPEVKSSTRQAVQEYMGNTLPEAVLAALPHELHRFLLRPDLSAHLIRTITTGILPDVRRTAVDTVTKVLAPEFEDVFRGVESRLLGALESEMVNLRKEVVAEQGDALVQTEGLVKDMSARMAELRSAVLGLNAANARMEKVLLRMFELEERREAEHADERARLLELVKLQQRKMESMEASFGQQVGKMQGALEEHRSELKTILQQQQQQQQFAPPPQQPRRSGHEEWGMVSGPQRSWGPPSVLSPPPPPPPSGSYGQFDMSQGPPAGPEYFFPPAPPPPSASSSSFPPVMPPPGPYGAGGASSSTPIPQPPRPIPEKVEDALIQALGAPGIEQDPAPLRETLQTLQKRHGSIRDVLVFPPTGPMHMGDAGPDEVSQPVLLALVHRLTMALDARAQLGPNPPASLVMAGAGGALDVKLAVPWLEVAAPRLNASDPSIEKQYHAVVALIREALWRAVQGLKGGPDGWWDEARAKEHVLNYLWAQK</sequence>
<feature type="compositionally biased region" description="Pro residues" evidence="1">
    <location>
        <begin position="1363"/>
        <end position="1378"/>
    </location>
</feature>
<feature type="compositionally biased region" description="Low complexity" evidence="1">
    <location>
        <begin position="154"/>
        <end position="164"/>
    </location>
</feature>